<evidence type="ECO:0000256" key="5">
    <source>
        <dbReference type="ARBA" id="ARBA00023136"/>
    </source>
</evidence>
<reference evidence="7 8" key="1">
    <citation type="submission" date="2019-02" db="EMBL/GenBank/DDBJ databases">
        <title>Complete Genome Sequence and Methylome Analysis of free living Spirochaetas.</title>
        <authorList>
            <person name="Fomenkov A."/>
            <person name="Dubinina G."/>
            <person name="Leshcheva N."/>
            <person name="Mikheeva N."/>
            <person name="Grabovich M."/>
            <person name="Vincze T."/>
            <person name="Roberts R.J."/>
        </authorList>
    </citation>
    <scope>NUCLEOTIDE SEQUENCE [LARGE SCALE GENOMIC DNA]</scope>
    <source>
        <strain evidence="7 8">K2</strain>
    </source>
</reference>
<dbReference type="KEGG" id="ock:EXM22_10370"/>
<keyword evidence="8" id="KW-1185">Reference proteome</keyword>
<evidence type="ECO:0000256" key="3">
    <source>
        <dbReference type="ARBA" id="ARBA00022692"/>
    </source>
</evidence>
<evidence type="ECO:0000256" key="1">
    <source>
        <dbReference type="ARBA" id="ARBA00004651"/>
    </source>
</evidence>
<feature type="transmembrane region" description="Helical" evidence="6">
    <location>
        <begin position="37"/>
        <end position="56"/>
    </location>
</feature>
<evidence type="ECO:0000313" key="7">
    <source>
        <dbReference type="EMBL" id="QEN09904.1"/>
    </source>
</evidence>
<gene>
    <name evidence="7" type="ORF">EXM22_10370</name>
</gene>
<evidence type="ECO:0000313" key="8">
    <source>
        <dbReference type="Proteomes" id="UP000324209"/>
    </source>
</evidence>
<dbReference type="InterPro" id="IPR001851">
    <property type="entry name" value="ABC_transp_permease"/>
</dbReference>
<feature type="transmembrane region" description="Helical" evidence="6">
    <location>
        <begin position="76"/>
        <end position="98"/>
    </location>
</feature>
<dbReference type="OrthoDB" id="9784538at2"/>
<feature type="transmembrane region" description="Helical" evidence="6">
    <location>
        <begin position="148"/>
        <end position="170"/>
    </location>
</feature>
<protein>
    <submittedName>
        <fullName evidence="7">Ribose ABC transporter permease</fullName>
    </submittedName>
</protein>
<dbReference type="Proteomes" id="UP000324209">
    <property type="component" value="Chromosome"/>
</dbReference>
<dbReference type="EMBL" id="CP036150">
    <property type="protein sequence ID" value="QEN09904.1"/>
    <property type="molecule type" value="Genomic_DNA"/>
</dbReference>
<dbReference type="GO" id="GO:0022857">
    <property type="term" value="F:transmembrane transporter activity"/>
    <property type="evidence" value="ECO:0007669"/>
    <property type="project" value="InterPro"/>
</dbReference>
<dbReference type="CDD" id="cd06579">
    <property type="entry name" value="TM_PBP1_transp_AraH_like"/>
    <property type="match status" value="1"/>
</dbReference>
<evidence type="ECO:0000256" key="6">
    <source>
        <dbReference type="SAM" id="Phobius"/>
    </source>
</evidence>
<feature type="transmembrane region" description="Helical" evidence="6">
    <location>
        <begin position="279"/>
        <end position="296"/>
    </location>
</feature>
<feature type="transmembrane region" description="Helical" evidence="6">
    <location>
        <begin position="6"/>
        <end position="25"/>
    </location>
</feature>
<feature type="transmembrane region" description="Helical" evidence="6">
    <location>
        <begin position="238"/>
        <end position="267"/>
    </location>
</feature>
<evidence type="ECO:0000256" key="4">
    <source>
        <dbReference type="ARBA" id="ARBA00022989"/>
    </source>
</evidence>
<evidence type="ECO:0000256" key="2">
    <source>
        <dbReference type="ARBA" id="ARBA00022475"/>
    </source>
</evidence>
<keyword evidence="4 6" id="KW-1133">Transmembrane helix</keyword>
<feature type="transmembrane region" description="Helical" evidence="6">
    <location>
        <begin position="105"/>
        <end position="128"/>
    </location>
</feature>
<feature type="transmembrane region" description="Helical" evidence="6">
    <location>
        <begin position="199"/>
        <end position="218"/>
    </location>
</feature>
<organism evidence="7 8">
    <name type="scientific">Oceanispirochaeta crateris</name>
    <dbReference type="NCBI Taxonomy" id="2518645"/>
    <lineage>
        <taxon>Bacteria</taxon>
        <taxon>Pseudomonadati</taxon>
        <taxon>Spirochaetota</taxon>
        <taxon>Spirochaetia</taxon>
        <taxon>Spirochaetales</taxon>
        <taxon>Spirochaetaceae</taxon>
        <taxon>Oceanispirochaeta</taxon>
    </lineage>
</organism>
<comment type="subcellular location">
    <subcellularLocation>
        <location evidence="1">Cell membrane</location>
        <topology evidence="1">Multi-pass membrane protein</topology>
    </subcellularLocation>
</comment>
<proteinExistence type="predicted"/>
<dbReference type="PANTHER" id="PTHR32196:SF72">
    <property type="entry name" value="RIBOSE IMPORT PERMEASE PROTEIN RBSC"/>
    <property type="match status" value="1"/>
</dbReference>
<keyword evidence="3 6" id="KW-0812">Transmembrane</keyword>
<accession>A0A5C1QTL6</accession>
<name>A0A5C1QTL6_9SPIO</name>
<sequence length="306" mass="32164">MKNLGIFPILVLILILFSFLNPYFMTNHNMTNVLRQASINIVLAAGMTMVILTGGIDLSVGSILASGAVISVSVSLMPTLAPLAVPIGLLFGLLIGLINGALISFVGLPPFIVTLGSMTVFRGAAYLLANGTTVINNDLGFAWIGNEYIGPLPWLSAIALIVILAIWFLLKRTVTGIRIYAVGGNEEAAKLTGIKTWKILLIVYGLSGLLSGLAGVMLASRLYSGNGLLGQGYELDAIAAVILGGTSMTGGIGGIFGTLIGALIIAVLNNGLTIMNISYFWQLVIRGVVIIIAVVIDKFRVSKMRS</sequence>
<dbReference type="Pfam" id="PF02653">
    <property type="entry name" value="BPD_transp_2"/>
    <property type="match status" value="1"/>
</dbReference>
<dbReference type="GO" id="GO:0005886">
    <property type="term" value="C:plasma membrane"/>
    <property type="evidence" value="ECO:0007669"/>
    <property type="project" value="UniProtKB-SubCell"/>
</dbReference>
<keyword evidence="2" id="KW-1003">Cell membrane</keyword>
<dbReference type="PANTHER" id="PTHR32196">
    <property type="entry name" value="ABC TRANSPORTER PERMEASE PROTEIN YPHD-RELATED-RELATED"/>
    <property type="match status" value="1"/>
</dbReference>
<keyword evidence="5 6" id="KW-0472">Membrane</keyword>
<dbReference type="AlphaFoldDB" id="A0A5C1QTL6"/>